<reference evidence="1 2" key="1">
    <citation type="submission" date="2017-08" db="EMBL/GenBank/DDBJ databases">
        <title>Infants hospitalized years apart are colonized by the same room-sourced microbial strains.</title>
        <authorList>
            <person name="Brooks B."/>
            <person name="Olm M.R."/>
            <person name="Firek B.A."/>
            <person name="Baker R."/>
            <person name="Thomas B.C."/>
            <person name="Morowitz M.J."/>
            <person name="Banfield J.F."/>
        </authorList>
    </citation>
    <scope>NUCLEOTIDE SEQUENCE [LARGE SCALE GENOMIC DNA]</scope>
    <source>
        <strain evidence="1">S2_005_002_R2_33</strain>
    </source>
</reference>
<name>A0A2W5NWR6_9SPHN</name>
<accession>A0A2W5NWR6</accession>
<sequence length="31" mass="3345">MLLGHTKIESTVRYLGVDVEDALTLAEGAEI</sequence>
<gene>
    <name evidence="1" type="ORF">DI555_05140</name>
</gene>
<organism evidence="1 2">
    <name type="scientific">Novosphingobium pentaromativorans</name>
    <dbReference type="NCBI Taxonomy" id="205844"/>
    <lineage>
        <taxon>Bacteria</taxon>
        <taxon>Pseudomonadati</taxon>
        <taxon>Pseudomonadota</taxon>
        <taxon>Alphaproteobacteria</taxon>
        <taxon>Sphingomonadales</taxon>
        <taxon>Sphingomonadaceae</taxon>
        <taxon>Novosphingobium</taxon>
    </lineage>
</organism>
<dbReference type="EMBL" id="QFPX01000003">
    <property type="protein sequence ID" value="PZQ56768.1"/>
    <property type="molecule type" value="Genomic_DNA"/>
</dbReference>
<dbReference type="AlphaFoldDB" id="A0A2W5NWR6"/>
<protein>
    <submittedName>
        <fullName evidence="1">Integrase</fullName>
    </submittedName>
</protein>
<evidence type="ECO:0000313" key="1">
    <source>
        <dbReference type="EMBL" id="PZQ56768.1"/>
    </source>
</evidence>
<proteinExistence type="predicted"/>
<comment type="caution">
    <text evidence="1">The sequence shown here is derived from an EMBL/GenBank/DDBJ whole genome shotgun (WGS) entry which is preliminary data.</text>
</comment>
<evidence type="ECO:0000313" key="2">
    <source>
        <dbReference type="Proteomes" id="UP000249082"/>
    </source>
</evidence>
<dbReference type="Proteomes" id="UP000249082">
    <property type="component" value="Unassembled WGS sequence"/>
</dbReference>